<evidence type="ECO:0000313" key="2">
    <source>
        <dbReference type="Proteomes" id="UP000002971"/>
    </source>
</evidence>
<dbReference type="EMBL" id="AFOJ01000002">
    <property type="protein sequence ID" value="EGM53583.1"/>
    <property type="molecule type" value="Genomic_DNA"/>
</dbReference>
<reference evidence="1 2" key="1">
    <citation type="journal article" date="2011" name="J. Bacteriol.">
        <title>Genome Sequence of Lactobacillus ruminis SPM0211, Isolated from a Fecal Sample from a Healthy Korean.</title>
        <authorList>
            <person name="Lee S."/>
            <person name="Cho Y.J."/>
            <person name="Lee A.H."/>
            <person name="Chun J."/>
            <person name="Ha N.J."/>
            <person name="Ko G."/>
        </authorList>
    </citation>
    <scope>NUCLEOTIDE SEQUENCE [LARGE SCALE GENOMIC DNA]</scope>
    <source>
        <strain evidence="1 2">SPM0211</strain>
    </source>
</reference>
<accession>F7QZ77</accession>
<comment type="caution">
    <text evidence="1">The sequence shown here is derived from an EMBL/GenBank/DDBJ whole genome shotgun (WGS) entry which is preliminary data.</text>
</comment>
<dbReference type="Proteomes" id="UP000002971">
    <property type="component" value="Unassembled WGS sequence"/>
</dbReference>
<proteinExistence type="predicted"/>
<sequence length="40" mass="4539">MVFGIFPKTFLLCNSIFLNANSLRPGKIMPQIKKPDQICN</sequence>
<dbReference type="AlphaFoldDB" id="F7QZ77"/>
<gene>
    <name evidence="1" type="ORF">LRU_00719</name>
</gene>
<protein>
    <submittedName>
        <fullName evidence="1">Uncharacterized protein</fullName>
    </submittedName>
</protein>
<name>F7QZ77_9LACO</name>
<organism evidence="1 2">
    <name type="scientific">Ligilactobacillus ruminis SPM0211</name>
    <dbReference type="NCBI Taxonomy" id="1040964"/>
    <lineage>
        <taxon>Bacteria</taxon>
        <taxon>Bacillati</taxon>
        <taxon>Bacillota</taxon>
        <taxon>Bacilli</taxon>
        <taxon>Lactobacillales</taxon>
        <taxon>Lactobacillaceae</taxon>
        <taxon>Ligilactobacillus</taxon>
    </lineage>
</organism>
<evidence type="ECO:0000313" key="1">
    <source>
        <dbReference type="EMBL" id="EGM53583.1"/>
    </source>
</evidence>